<evidence type="ECO:0000256" key="1">
    <source>
        <dbReference type="ARBA" id="ARBA00004496"/>
    </source>
</evidence>
<dbReference type="PANTHER" id="PTHR45994:SF1">
    <property type="entry name" value="FI21225P1"/>
    <property type="match status" value="1"/>
</dbReference>
<organism evidence="4 5">
    <name type="scientific">Meira miltonrushii</name>
    <dbReference type="NCBI Taxonomy" id="1280837"/>
    <lineage>
        <taxon>Eukaryota</taxon>
        <taxon>Fungi</taxon>
        <taxon>Dikarya</taxon>
        <taxon>Basidiomycota</taxon>
        <taxon>Ustilaginomycotina</taxon>
        <taxon>Exobasidiomycetes</taxon>
        <taxon>Exobasidiales</taxon>
        <taxon>Brachybasidiaceae</taxon>
        <taxon>Meira</taxon>
    </lineage>
</organism>
<comment type="subcellular location">
    <subcellularLocation>
        <location evidence="1">Cytoplasm</location>
    </subcellularLocation>
</comment>
<evidence type="ECO:0000256" key="2">
    <source>
        <dbReference type="ARBA" id="ARBA00022490"/>
    </source>
</evidence>
<keyword evidence="2" id="KW-0963">Cytoplasm</keyword>
<dbReference type="OrthoDB" id="199930at2759"/>
<dbReference type="InParanoid" id="A0A316VDA3"/>
<evidence type="ECO:0000256" key="3">
    <source>
        <dbReference type="SAM" id="MobiDB-lite"/>
    </source>
</evidence>
<dbReference type="Gene3D" id="1.25.10.10">
    <property type="entry name" value="Leucine-rich Repeat Variant"/>
    <property type="match status" value="1"/>
</dbReference>
<dbReference type="RefSeq" id="XP_025355941.1">
    <property type="nucleotide sequence ID" value="XM_025500891.1"/>
</dbReference>
<dbReference type="STRING" id="1280837.A0A316VDA3"/>
<dbReference type="InterPro" id="IPR011989">
    <property type="entry name" value="ARM-like"/>
</dbReference>
<evidence type="ECO:0000313" key="5">
    <source>
        <dbReference type="Proteomes" id="UP000245771"/>
    </source>
</evidence>
<dbReference type="GO" id="GO:0005737">
    <property type="term" value="C:cytoplasm"/>
    <property type="evidence" value="ECO:0007669"/>
    <property type="project" value="UniProtKB-SubCell"/>
</dbReference>
<dbReference type="GeneID" id="37022672"/>
<gene>
    <name evidence="4" type="ORF">FA14DRAFT_179004</name>
</gene>
<accession>A0A316VDA3</accession>
<protein>
    <recommendedName>
        <fullName evidence="6">UNC-45/Cro1/She4 central domain-containing protein</fullName>
    </recommendedName>
</protein>
<dbReference type="SUPFAM" id="SSF48371">
    <property type="entry name" value="ARM repeat"/>
    <property type="match status" value="1"/>
</dbReference>
<keyword evidence="5" id="KW-1185">Reference proteome</keyword>
<evidence type="ECO:0008006" key="6">
    <source>
        <dbReference type="Google" id="ProtNLM"/>
    </source>
</evidence>
<name>A0A316VDA3_9BASI</name>
<feature type="region of interest" description="Disordered" evidence="3">
    <location>
        <begin position="229"/>
        <end position="260"/>
    </location>
</feature>
<dbReference type="Proteomes" id="UP000245771">
    <property type="component" value="Unassembled WGS sequence"/>
</dbReference>
<feature type="compositionally biased region" description="Basic and acidic residues" evidence="3">
    <location>
        <begin position="244"/>
        <end position="260"/>
    </location>
</feature>
<reference evidence="4 5" key="1">
    <citation type="journal article" date="2018" name="Mol. Biol. Evol.">
        <title>Broad Genomic Sampling Reveals a Smut Pathogenic Ancestry of the Fungal Clade Ustilaginomycotina.</title>
        <authorList>
            <person name="Kijpornyongpan T."/>
            <person name="Mondo S.J."/>
            <person name="Barry K."/>
            <person name="Sandor L."/>
            <person name="Lee J."/>
            <person name="Lipzen A."/>
            <person name="Pangilinan J."/>
            <person name="LaButti K."/>
            <person name="Hainaut M."/>
            <person name="Henrissat B."/>
            <person name="Grigoriev I.V."/>
            <person name="Spatafora J.W."/>
            <person name="Aime M.C."/>
        </authorList>
    </citation>
    <scope>NUCLEOTIDE SEQUENCE [LARGE SCALE GENOMIC DNA]</scope>
    <source>
        <strain evidence="4 5">MCA 3882</strain>
    </source>
</reference>
<sequence>MNDHSIASSANLGMLANLSIDKESSSMDEILHAFRPESIWKDRALTIVRLAKRVQTSSAESNDFSKECILSIQSALKYHNSDQSQAFAAIRFISGLYTFAPQQAHKILFDHDVLDLALSSVTDTKDQQSFTINSLAVAELLCLAASYNESRKKIVEVSNESPTEDAPQAKIVEVTEEDELRASRVPMEWLVSLVERTELENPPATSMLSKVSLLASLALHKLTRVGKAPTKGDAKVMEGGLEGLPKDKDAEEAEEKKQAEEDAFLNEMCRRHILLGKEAEIKSFAEAGDSAIDLSLKKELARLCQVSAIEGLSYLSLQPVYRHSIANDTDLLKAICNSAKDATQLGDTRTLFPSRDAEKSKESAKSSYELDKLLDPKTMTGAEEAPDTAMQLGIASLLANIMSYPATKSKEEQQMDKLRRMANARNAEGTDEKDQFLTLDAIEERVRRVISVKGIEALVSIAMSKSHSGSGGDGSVANPSASVRQSVAEALLYATTRQDKRQRGFIIQQGGAKALIALSNSTVAQALRSQGDENVAATPLSFTAIQALSHLLITENPALVSADPIEVVPSLALLFLHADSSRLQRFEASLALTNVASLSPQLANRIAHAGFAKSVLDTNATDAFVGADRGKESKGRLDVGSILRERIFMEDNELSRRASLELLCNLLVVDDVFQRWSGETDDENKIKSSVKKDEKEKDEIISKSRAARDLTFLIALCAPAGIDEAGKESGLKLRMAAGGAIATLCSSASACARILSLEPRIINKIAKLIDPMIEVKQVDQISEISGEDDKGDPEEDARLHRQDIESDPLGSEHGQWQLALRGLSCIECLLQYVDWIRGQGTNDATAYKRAISASGLVEAVKSIAKSGTKALKENNPSKPIKTLQMQVTKQALELLKIIQHLGLLES</sequence>
<dbReference type="AlphaFoldDB" id="A0A316VDA3"/>
<dbReference type="GO" id="GO:0051879">
    <property type="term" value="F:Hsp90 protein binding"/>
    <property type="evidence" value="ECO:0007669"/>
    <property type="project" value="TreeGrafter"/>
</dbReference>
<dbReference type="PANTHER" id="PTHR45994">
    <property type="entry name" value="FI21225P1"/>
    <property type="match status" value="1"/>
</dbReference>
<dbReference type="InterPro" id="IPR016024">
    <property type="entry name" value="ARM-type_fold"/>
</dbReference>
<proteinExistence type="predicted"/>
<evidence type="ECO:0000313" key="4">
    <source>
        <dbReference type="EMBL" id="PWN35639.1"/>
    </source>
</evidence>
<dbReference type="EMBL" id="KZ819603">
    <property type="protein sequence ID" value="PWN35639.1"/>
    <property type="molecule type" value="Genomic_DNA"/>
</dbReference>